<protein>
    <recommendedName>
        <fullName evidence="3">Nitroreductase domain-containing protein</fullName>
    </recommendedName>
</protein>
<name>A0A401G3E7_9BACT</name>
<comment type="caution">
    <text evidence="1">The sequence shown here is derived from an EMBL/GenBank/DDBJ whole genome shotgun (WGS) entry which is preliminary data.</text>
</comment>
<accession>A0A401G3E7</accession>
<dbReference type="InterPro" id="IPR000415">
    <property type="entry name" value="Nitroreductase-like"/>
</dbReference>
<evidence type="ECO:0000313" key="2">
    <source>
        <dbReference type="Proteomes" id="UP000288096"/>
    </source>
</evidence>
<reference evidence="2" key="1">
    <citation type="submission" date="2017-11" db="EMBL/GenBank/DDBJ databases">
        <authorList>
            <person name="Watanabe M."/>
            <person name="Kojima H."/>
        </authorList>
    </citation>
    <scope>NUCLEOTIDE SEQUENCE [LARGE SCALE GENOMIC DNA]</scope>
    <source>
        <strain evidence="2">Tokyo 01</strain>
    </source>
</reference>
<proteinExistence type="predicted"/>
<organism evidence="1 2">
    <name type="scientific">Desulfonema ishimotonii</name>
    <dbReference type="NCBI Taxonomy" id="45657"/>
    <lineage>
        <taxon>Bacteria</taxon>
        <taxon>Pseudomonadati</taxon>
        <taxon>Thermodesulfobacteriota</taxon>
        <taxon>Desulfobacteria</taxon>
        <taxon>Desulfobacterales</taxon>
        <taxon>Desulfococcaceae</taxon>
        <taxon>Desulfonema</taxon>
    </lineage>
</organism>
<sequence length="358" mass="40551">MRTVAELPPGGPLVSVETALNSRCTSDDNGTPEIFHWGMFDKDRKLSPEQIRNVTNLIRIPRFTRHHLPVRPRDNEITFIIDNRASGLRREWLMVESGMQQQALGLICSALGIGMVFRNLGREGTGISDTEHATVSIRLDPMKPAYGGDFWTRLPPAGTRPWVRGNLPDPERKGEKPLITSMKSLTVRGRGAERLTERSLSQLLWAARGRTPHLYKSRAWGMTIPTWAGKQGISDLFLISDRRVSKYVNWKGNRPTHSLDTLGETDRRPHDRLRNEFAFANTFIVLGKNEAFARALWETGYQLLNILLQAHALDLSWEAVLLNETQKTLFCNMGINSPVALVAMRREKWKPEKSSGHL</sequence>
<dbReference type="AlphaFoldDB" id="A0A401G3E7"/>
<gene>
    <name evidence="1" type="ORF">DENIS_4765</name>
</gene>
<reference evidence="2" key="2">
    <citation type="submission" date="2019-01" db="EMBL/GenBank/DDBJ databases">
        <title>Genome sequence of Desulfonema ishimotonii strain Tokyo 01.</title>
        <authorList>
            <person name="Fukui M."/>
        </authorList>
    </citation>
    <scope>NUCLEOTIDE SEQUENCE [LARGE SCALE GENOMIC DNA]</scope>
    <source>
        <strain evidence="2">Tokyo 01</strain>
    </source>
</reference>
<dbReference type="EMBL" id="BEXT01000001">
    <property type="protein sequence ID" value="GBC63767.1"/>
    <property type="molecule type" value="Genomic_DNA"/>
</dbReference>
<dbReference type="Proteomes" id="UP000288096">
    <property type="component" value="Unassembled WGS sequence"/>
</dbReference>
<dbReference type="GO" id="GO:0016491">
    <property type="term" value="F:oxidoreductase activity"/>
    <property type="evidence" value="ECO:0007669"/>
    <property type="project" value="InterPro"/>
</dbReference>
<dbReference type="Gene3D" id="3.40.109.10">
    <property type="entry name" value="NADH Oxidase"/>
    <property type="match status" value="1"/>
</dbReference>
<keyword evidence="2" id="KW-1185">Reference proteome</keyword>
<evidence type="ECO:0008006" key="3">
    <source>
        <dbReference type="Google" id="ProtNLM"/>
    </source>
</evidence>
<evidence type="ECO:0000313" key="1">
    <source>
        <dbReference type="EMBL" id="GBC63767.1"/>
    </source>
</evidence>